<name>A0A5J4K4Y5_9CHLR</name>
<evidence type="ECO:0000313" key="2">
    <source>
        <dbReference type="EMBL" id="GER81749.1"/>
    </source>
</evidence>
<organism evidence="2 3">
    <name type="scientific">Thermogemmatispora aurantia</name>
    <dbReference type="NCBI Taxonomy" id="2045279"/>
    <lineage>
        <taxon>Bacteria</taxon>
        <taxon>Bacillati</taxon>
        <taxon>Chloroflexota</taxon>
        <taxon>Ktedonobacteria</taxon>
        <taxon>Thermogemmatisporales</taxon>
        <taxon>Thermogemmatisporaceae</taxon>
        <taxon>Thermogemmatispora</taxon>
    </lineage>
</organism>
<feature type="compositionally biased region" description="Polar residues" evidence="1">
    <location>
        <begin position="1"/>
        <end position="10"/>
    </location>
</feature>
<gene>
    <name evidence="2" type="ORF">KTAU_03870</name>
</gene>
<proteinExistence type="predicted"/>
<evidence type="ECO:0000256" key="1">
    <source>
        <dbReference type="SAM" id="MobiDB-lite"/>
    </source>
</evidence>
<feature type="compositionally biased region" description="Basic and acidic residues" evidence="1">
    <location>
        <begin position="13"/>
        <end position="36"/>
    </location>
</feature>
<reference evidence="2 3" key="1">
    <citation type="journal article" date="2019" name="Int. J. Syst. Evol. Microbiol.">
        <title>Thermogemmatispora aurantia sp. nov. and Thermogemmatispora argillosa sp. nov., within the class Ktedonobacteria, and emended description of the genus Thermogemmatispora.</title>
        <authorList>
            <person name="Zheng Y."/>
            <person name="Wang C.M."/>
            <person name="Sakai Y."/>
            <person name="Abe K."/>
            <person name="Yokota A."/>
            <person name="Yabe S."/>
        </authorList>
    </citation>
    <scope>NUCLEOTIDE SEQUENCE [LARGE SCALE GENOMIC DNA]</scope>
    <source>
        <strain evidence="2 3">A1-2</strain>
    </source>
</reference>
<dbReference type="Proteomes" id="UP000334820">
    <property type="component" value="Unassembled WGS sequence"/>
</dbReference>
<dbReference type="AlphaFoldDB" id="A0A5J4K4Y5"/>
<dbReference type="EMBL" id="BKZV01000001">
    <property type="protein sequence ID" value="GER81749.1"/>
    <property type="molecule type" value="Genomic_DNA"/>
</dbReference>
<accession>A0A5J4K4Y5</accession>
<protein>
    <submittedName>
        <fullName evidence="2">Uncharacterized protein</fullName>
    </submittedName>
</protein>
<sequence>MVGQAVPQTPKQRRNDQEKGPKQETTNKDERKRISGNDHNPAPLLLLVRLCSRLAREHRRTLFLQIHCV</sequence>
<evidence type="ECO:0000313" key="3">
    <source>
        <dbReference type="Proteomes" id="UP000334820"/>
    </source>
</evidence>
<comment type="caution">
    <text evidence="2">The sequence shown here is derived from an EMBL/GenBank/DDBJ whole genome shotgun (WGS) entry which is preliminary data.</text>
</comment>
<keyword evidence="3" id="KW-1185">Reference proteome</keyword>
<feature type="region of interest" description="Disordered" evidence="1">
    <location>
        <begin position="1"/>
        <end position="40"/>
    </location>
</feature>